<proteinExistence type="predicted"/>
<name>A0AAV8ZLR5_9CUCU</name>
<keyword evidence="1" id="KW-1133">Transmembrane helix</keyword>
<keyword evidence="1" id="KW-0812">Transmembrane</keyword>
<feature type="transmembrane region" description="Helical" evidence="1">
    <location>
        <begin position="79"/>
        <end position="101"/>
    </location>
</feature>
<accession>A0AAV8ZLR5</accession>
<evidence type="ECO:0000256" key="1">
    <source>
        <dbReference type="SAM" id="Phobius"/>
    </source>
</evidence>
<dbReference type="AlphaFoldDB" id="A0AAV8ZLR5"/>
<evidence type="ECO:0000313" key="3">
    <source>
        <dbReference type="Proteomes" id="UP001162156"/>
    </source>
</evidence>
<protein>
    <submittedName>
        <fullName evidence="2">Uncharacterized protein</fullName>
    </submittedName>
</protein>
<dbReference type="Proteomes" id="UP001162156">
    <property type="component" value="Unassembled WGS sequence"/>
</dbReference>
<comment type="caution">
    <text evidence="2">The sequence shown here is derived from an EMBL/GenBank/DDBJ whole genome shotgun (WGS) entry which is preliminary data.</text>
</comment>
<organism evidence="2 3">
    <name type="scientific">Rhamnusium bicolor</name>
    <dbReference type="NCBI Taxonomy" id="1586634"/>
    <lineage>
        <taxon>Eukaryota</taxon>
        <taxon>Metazoa</taxon>
        <taxon>Ecdysozoa</taxon>
        <taxon>Arthropoda</taxon>
        <taxon>Hexapoda</taxon>
        <taxon>Insecta</taxon>
        <taxon>Pterygota</taxon>
        <taxon>Neoptera</taxon>
        <taxon>Endopterygota</taxon>
        <taxon>Coleoptera</taxon>
        <taxon>Polyphaga</taxon>
        <taxon>Cucujiformia</taxon>
        <taxon>Chrysomeloidea</taxon>
        <taxon>Cerambycidae</taxon>
        <taxon>Lepturinae</taxon>
        <taxon>Rhagiini</taxon>
        <taxon>Rhamnusium</taxon>
    </lineage>
</organism>
<evidence type="ECO:0000313" key="2">
    <source>
        <dbReference type="EMBL" id="KAJ8965825.1"/>
    </source>
</evidence>
<gene>
    <name evidence="2" type="ORF">NQ314_003892</name>
</gene>
<sequence>MDHCEKKNRKRNPRETANIFSILTFAYTGGLFKKANKKELEEEDLYEVLKCCSSQRCGDKMEKQWMLECKKGTPSIIRLIWSLIGYRYLFLGVINLTWTIVNR</sequence>
<reference evidence="2" key="1">
    <citation type="journal article" date="2023" name="Insect Mol. Biol.">
        <title>Genome sequencing provides insights into the evolution of gene families encoding plant cell wall-degrading enzymes in longhorned beetles.</title>
        <authorList>
            <person name="Shin N.R."/>
            <person name="Okamura Y."/>
            <person name="Kirsch R."/>
            <person name="Pauchet Y."/>
        </authorList>
    </citation>
    <scope>NUCLEOTIDE SEQUENCE</scope>
    <source>
        <strain evidence="2">RBIC_L_NR</strain>
    </source>
</reference>
<dbReference type="EMBL" id="JANEYF010001151">
    <property type="protein sequence ID" value="KAJ8965825.1"/>
    <property type="molecule type" value="Genomic_DNA"/>
</dbReference>
<keyword evidence="1" id="KW-0472">Membrane</keyword>
<keyword evidence="3" id="KW-1185">Reference proteome</keyword>